<reference evidence="2" key="1">
    <citation type="submission" date="2016-10" db="EMBL/GenBank/DDBJ databases">
        <title>Sequence of Gallionella enrichment culture.</title>
        <authorList>
            <person name="Poehlein A."/>
            <person name="Muehling M."/>
            <person name="Daniel R."/>
        </authorList>
    </citation>
    <scope>NUCLEOTIDE SEQUENCE</scope>
</reference>
<dbReference type="EMBL" id="MLJW01003003">
    <property type="protein sequence ID" value="OIQ73098.1"/>
    <property type="molecule type" value="Genomic_DNA"/>
</dbReference>
<evidence type="ECO:0000313" key="2">
    <source>
        <dbReference type="EMBL" id="OIQ73098.1"/>
    </source>
</evidence>
<gene>
    <name evidence="2" type="ORF">GALL_452680</name>
</gene>
<keyword evidence="1" id="KW-0812">Transmembrane</keyword>
<keyword evidence="1" id="KW-1133">Transmembrane helix</keyword>
<organism evidence="2">
    <name type="scientific">mine drainage metagenome</name>
    <dbReference type="NCBI Taxonomy" id="410659"/>
    <lineage>
        <taxon>unclassified sequences</taxon>
        <taxon>metagenomes</taxon>
        <taxon>ecological metagenomes</taxon>
    </lineage>
</organism>
<dbReference type="InterPro" id="IPR019201">
    <property type="entry name" value="DUF2065"/>
</dbReference>
<comment type="caution">
    <text evidence="2">The sequence shown here is derived from an EMBL/GenBank/DDBJ whole genome shotgun (WGS) entry which is preliminary data.</text>
</comment>
<protein>
    <recommendedName>
        <fullName evidence="3">DUF2065 domain-containing protein</fullName>
    </recommendedName>
</protein>
<dbReference type="Pfam" id="PF09838">
    <property type="entry name" value="DUF2065"/>
    <property type="match status" value="1"/>
</dbReference>
<name>A0A1J5PPM0_9ZZZZ</name>
<accession>A0A1J5PPM0</accession>
<keyword evidence="1" id="KW-0472">Membrane</keyword>
<evidence type="ECO:0000256" key="1">
    <source>
        <dbReference type="SAM" id="Phobius"/>
    </source>
</evidence>
<dbReference type="AlphaFoldDB" id="A0A1J5PPM0"/>
<feature type="transmembrane region" description="Helical" evidence="1">
    <location>
        <begin position="48"/>
        <end position="66"/>
    </location>
</feature>
<evidence type="ECO:0008006" key="3">
    <source>
        <dbReference type="Google" id="ProtNLM"/>
    </source>
</evidence>
<sequence length="67" mass="7599">MESSGLDSTTFWLAMALVLIIEGFMPFVSPATWRKTFQQILQFGDGQLRFFGLCSLLLGVVLIWWLA</sequence>
<dbReference type="PANTHER" id="PTHR38602">
    <property type="entry name" value="INNER MEMBRANE PROTEIN-RELATED"/>
    <property type="match status" value="1"/>
</dbReference>
<proteinExistence type="predicted"/>
<dbReference type="PANTHER" id="PTHR38602:SF1">
    <property type="entry name" value="INNER MEMBRANE PROTEIN"/>
    <property type="match status" value="1"/>
</dbReference>
<feature type="transmembrane region" description="Helical" evidence="1">
    <location>
        <begin position="12"/>
        <end position="28"/>
    </location>
</feature>